<dbReference type="EMBL" id="SAVA01000010">
    <property type="protein sequence ID" value="RWR50009.1"/>
    <property type="molecule type" value="Genomic_DNA"/>
</dbReference>
<evidence type="ECO:0000313" key="3">
    <source>
        <dbReference type="Proteomes" id="UP000288071"/>
    </source>
</evidence>
<comment type="caution">
    <text evidence="2">The sequence shown here is derived from an EMBL/GenBank/DDBJ whole genome shotgun (WGS) entry which is preliminary data.</text>
</comment>
<name>A0A3S3LXM2_9RHOB</name>
<feature type="domain" description="SnoaL-like" evidence="1">
    <location>
        <begin position="7"/>
        <end position="116"/>
    </location>
</feature>
<proteinExistence type="predicted"/>
<dbReference type="SUPFAM" id="SSF54427">
    <property type="entry name" value="NTF2-like"/>
    <property type="match status" value="1"/>
</dbReference>
<evidence type="ECO:0000259" key="1">
    <source>
        <dbReference type="Pfam" id="PF12680"/>
    </source>
</evidence>
<dbReference type="InterPro" id="IPR037401">
    <property type="entry name" value="SnoaL-like"/>
</dbReference>
<dbReference type="Gene3D" id="3.10.450.50">
    <property type="match status" value="1"/>
</dbReference>
<sequence length="133" mass="14633">MTEDPLVAALYAAYNAHDAAAAAALYAPDGRHDEIAMGQSRSGHAALAEGLAGFFRMLPDVAWRPEAPIRSADWRAVRYRMTGTFTPRPRPETPCPAPRTVVIEGMHLLLIRDGAIRISQDYWDKDVFLAQIG</sequence>
<dbReference type="InterPro" id="IPR032710">
    <property type="entry name" value="NTF2-like_dom_sf"/>
</dbReference>
<protein>
    <submittedName>
        <fullName evidence="2">Nuclear transport factor 2 family protein</fullName>
    </submittedName>
</protein>
<reference evidence="2 3" key="1">
    <citation type="submission" date="2019-01" db="EMBL/GenBank/DDBJ databases">
        <title>Sinorhodobacter populi sp. nov. isolated from the symptomatic bark tissue of Populus euramericana canker.</title>
        <authorList>
            <person name="Xu G."/>
        </authorList>
    </citation>
    <scope>NUCLEOTIDE SEQUENCE [LARGE SCALE GENOMIC DNA]</scope>
    <source>
        <strain evidence="2 3">CGMCC 1.12963</strain>
    </source>
</reference>
<evidence type="ECO:0000313" key="2">
    <source>
        <dbReference type="EMBL" id="RWR50009.1"/>
    </source>
</evidence>
<dbReference type="Proteomes" id="UP000288071">
    <property type="component" value="Unassembled WGS sequence"/>
</dbReference>
<organism evidence="2 3">
    <name type="scientific">Paenirhodobacter huangdaonensis</name>
    <dbReference type="NCBI Taxonomy" id="2501515"/>
    <lineage>
        <taxon>Bacteria</taxon>
        <taxon>Pseudomonadati</taxon>
        <taxon>Pseudomonadota</taxon>
        <taxon>Alphaproteobacteria</taxon>
        <taxon>Rhodobacterales</taxon>
        <taxon>Rhodobacter group</taxon>
        <taxon>Paenirhodobacter</taxon>
    </lineage>
</organism>
<gene>
    <name evidence="2" type="ORF">EOW66_15990</name>
</gene>
<keyword evidence="3" id="KW-1185">Reference proteome</keyword>
<accession>A0A3S3LXM2</accession>
<dbReference type="Pfam" id="PF12680">
    <property type="entry name" value="SnoaL_2"/>
    <property type="match status" value="1"/>
</dbReference>
<dbReference type="RefSeq" id="WP_128157290.1">
    <property type="nucleotide sequence ID" value="NZ_JBHSOM010000005.1"/>
</dbReference>
<dbReference type="AlphaFoldDB" id="A0A3S3LXM2"/>
<reference evidence="3" key="2">
    <citation type="submission" date="2019-01" db="EMBL/GenBank/DDBJ databases">
        <title>Sinorhodobacter populi sp. nov. isolated from the symptomatic bark tissue of Populus euramericana canker.</title>
        <authorList>
            <person name="Li Y."/>
        </authorList>
    </citation>
    <scope>NUCLEOTIDE SEQUENCE [LARGE SCALE GENOMIC DNA]</scope>
    <source>
        <strain evidence="3">CGMCC 1.12963</strain>
    </source>
</reference>